<dbReference type="PROSITE" id="PS50966">
    <property type="entry name" value="ZF_SWIM"/>
    <property type="match status" value="1"/>
</dbReference>
<dbReference type="InterPro" id="IPR006564">
    <property type="entry name" value="Znf_PMZ"/>
</dbReference>
<evidence type="ECO:0000313" key="8">
    <source>
        <dbReference type="Proteomes" id="UP000264353"/>
    </source>
</evidence>
<feature type="compositionally biased region" description="Basic and acidic residues" evidence="5">
    <location>
        <begin position="95"/>
        <end position="108"/>
    </location>
</feature>
<keyword evidence="2 4" id="KW-0863">Zinc-finger</keyword>
<dbReference type="Proteomes" id="UP000264353">
    <property type="component" value="Chromosome A4"/>
</dbReference>
<dbReference type="EMBL" id="CM010631">
    <property type="protein sequence ID" value="RID66001.1"/>
    <property type="molecule type" value="Genomic_DNA"/>
</dbReference>
<dbReference type="PANTHER" id="PTHR31973">
    <property type="entry name" value="POLYPROTEIN, PUTATIVE-RELATED"/>
    <property type="match status" value="1"/>
</dbReference>
<evidence type="ECO:0000256" key="5">
    <source>
        <dbReference type="SAM" id="MobiDB-lite"/>
    </source>
</evidence>
<organism evidence="7 8">
    <name type="scientific">Brassica campestris</name>
    <name type="common">Field mustard</name>
    <dbReference type="NCBI Taxonomy" id="3711"/>
    <lineage>
        <taxon>Eukaryota</taxon>
        <taxon>Viridiplantae</taxon>
        <taxon>Streptophyta</taxon>
        <taxon>Embryophyta</taxon>
        <taxon>Tracheophyta</taxon>
        <taxon>Spermatophyta</taxon>
        <taxon>Magnoliopsida</taxon>
        <taxon>eudicotyledons</taxon>
        <taxon>Gunneridae</taxon>
        <taxon>Pentapetalae</taxon>
        <taxon>rosids</taxon>
        <taxon>malvids</taxon>
        <taxon>Brassicales</taxon>
        <taxon>Brassicaceae</taxon>
        <taxon>Brassiceae</taxon>
        <taxon>Brassica</taxon>
    </lineage>
</organism>
<feature type="region of interest" description="Disordered" evidence="5">
    <location>
        <begin position="628"/>
        <end position="671"/>
    </location>
</feature>
<evidence type="ECO:0000256" key="4">
    <source>
        <dbReference type="PROSITE-ProRule" id="PRU00325"/>
    </source>
</evidence>
<dbReference type="AlphaFoldDB" id="A0A397ZKM6"/>
<protein>
    <recommendedName>
        <fullName evidence="6">SWIM-type domain-containing protein</fullName>
    </recommendedName>
</protein>
<feature type="domain" description="SWIM-type" evidence="6">
    <location>
        <begin position="555"/>
        <end position="587"/>
    </location>
</feature>
<feature type="region of interest" description="Disordered" evidence="5">
    <location>
        <begin position="45"/>
        <end position="109"/>
    </location>
</feature>
<dbReference type="SMART" id="SM00575">
    <property type="entry name" value="ZnF_PMZ"/>
    <property type="match status" value="1"/>
</dbReference>
<keyword evidence="1" id="KW-0479">Metal-binding</keyword>
<evidence type="ECO:0000313" key="7">
    <source>
        <dbReference type="EMBL" id="RID66001.1"/>
    </source>
</evidence>
<evidence type="ECO:0000256" key="3">
    <source>
        <dbReference type="ARBA" id="ARBA00022833"/>
    </source>
</evidence>
<feature type="compositionally biased region" description="Polar residues" evidence="5">
    <location>
        <begin position="85"/>
        <end position="94"/>
    </location>
</feature>
<evidence type="ECO:0000256" key="2">
    <source>
        <dbReference type="ARBA" id="ARBA00022771"/>
    </source>
</evidence>
<sequence>MVKYMRLPIVDDSSLEIMLEVPSYHSSINSVELYLEVKPVSHCSPLANHQTRKRSRQNDADESANVRNPRENNNNGWLEEDNSTDDVNCGNNEAAQKDSMKKKPDPTKELSNCVSKQYILSSSWLTERELYVGMLFRDQEELKKAVKLYSERRQRDYDVYDYSSKIHFRCTKICGWDLKAAKTNGNGFEITEYKGVHTCKPANVGSDFLAGEIECLIKAQPSLSISELIKWVKEEFSYTVSHDSMWEAKKKAITSILGDADKCFSVFPKFMAALCSSNKMVMDWQYDHFPNHPKEASFRSVFWAFQQSIKGFPHCMPVIMVDTVDLCGKYGGKLLVATGVDTGSKSFPLTFAIITQKSLAADSWRWFFECIRKKVTQREGLCLITSPDPDIVAVHNEPQCQWAQHRFCISYLCLKFYDVFRNNLMTEFVHKSGTTRYRSSFDYYLKKNRKDESRSSEMNANTIFATYGFIYKVRDLPITTCILLIFDHVAERFKSRRESHDESLKNRGDKFAKYVMKQLQDCNVASRTHDVLPLEPIGVRFQVAVAKQDGGYSRYVVHLNDRICTCGILQLVKYPCSHVLAVSRRINSDHLQYVNDCYSAENYLGTYAADFNPLPGVSDWSEASEVPRLFPPGSRAPSVAQPVPTAPPHNKSAKASKLVTSRRRSTSKKKA</sequence>
<evidence type="ECO:0000259" key="6">
    <source>
        <dbReference type="PROSITE" id="PS50966"/>
    </source>
</evidence>
<proteinExistence type="predicted"/>
<name>A0A397ZKM6_BRACM</name>
<dbReference type="GO" id="GO:0008270">
    <property type="term" value="F:zinc ion binding"/>
    <property type="evidence" value="ECO:0007669"/>
    <property type="project" value="UniProtKB-KW"/>
</dbReference>
<dbReference type="InterPro" id="IPR007527">
    <property type="entry name" value="Znf_SWIM"/>
</dbReference>
<dbReference type="Pfam" id="PF04434">
    <property type="entry name" value="SWIM"/>
    <property type="match status" value="1"/>
</dbReference>
<feature type="compositionally biased region" description="Low complexity" evidence="5">
    <location>
        <begin position="65"/>
        <end position="75"/>
    </location>
</feature>
<dbReference type="PANTHER" id="PTHR31973:SF195">
    <property type="entry name" value="MUDR FAMILY TRANSPOSASE"/>
    <property type="match status" value="1"/>
</dbReference>
<gene>
    <name evidence="7" type="ORF">BRARA_D01167</name>
</gene>
<reference evidence="7 8" key="1">
    <citation type="submission" date="2018-06" db="EMBL/GenBank/DDBJ databases">
        <title>WGS assembly of Brassica rapa FPsc.</title>
        <authorList>
            <person name="Bowman J."/>
            <person name="Kohchi T."/>
            <person name="Yamato K."/>
            <person name="Jenkins J."/>
            <person name="Shu S."/>
            <person name="Ishizaki K."/>
            <person name="Yamaoka S."/>
            <person name="Nishihama R."/>
            <person name="Nakamura Y."/>
            <person name="Berger F."/>
            <person name="Adam C."/>
            <person name="Aki S."/>
            <person name="Althoff F."/>
            <person name="Araki T."/>
            <person name="Arteaga-Vazquez M."/>
            <person name="Balasubrmanian S."/>
            <person name="Bauer D."/>
            <person name="Boehm C."/>
            <person name="Briginshaw L."/>
            <person name="Caballero-Perez J."/>
            <person name="Catarino B."/>
            <person name="Chen F."/>
            <person name="Chiyoda S."/>
            <person name="Chovatia M."/>
            <person name="Davies K."/>
            <person name="Delmans M."/>
            <person name="Demura T."/>
            <person name="Dierschke T."/>
            <person name="Dolan L."/>
            <person name="Dorantes-Acosta A."/>
            <person name="Eklund D."/>
            <person name="Florent S."/>
            <person name="Flores-Sandoval E."/>
            <person name="Fujiyama A."/>
            <person name="Fukuzawa H."/>
            <person name="Galik B."/>
            <person name="Grimanelli D."/>
            <person name="Grimwood J."/>
            <person name="Grossniklaus U."/>
            <person name="Hamada T."/>
            <person name="Haseloff J."/>
            <person name="Hetherington A."/>
            <person name="Higo A."/>
            <person name="Hirakawa Y."/>
            <person name="Hundley H."/>
            <person name="Ikeda Y."/>
            <person name="Inoue K."/>
            <person name="Inoue S."/>
            <person name="Ishida S."/>
            <person name="Jia Q."/>
            <person name="Kakita M."/>
            <person name="Kanazawa T."/>
            <person name="Kawai Y."/>
            <person name="Kawashima T."/>
            <person name="Kennedy M."/>
            <person name="Kinose K."/>
            <person name="Kinoshita T."/>
            <person name="Kohara Y."/>
            <person name="Koide E."/>
            <person name="Komatsu K."/>
            <person name="Kopischke S."/>
            <person name="Kubo M."/>
            <person name="Kyozuka J."/>
            <person name="Lagercrantz U."/>
            <person name="Lin S."/>
            <person name="Lindquist E."/>
            <person name="Lipzen A."/>
            <person name="Lu C."/>
            <person name="Luna E."/>
            <person name="Martienssen R."/>
            <person name="Minamino N."/>
            <person name="Mizutani M."/>
            <person name="Mizutani M."/>
            <person name="Mochizuki N."/>
            <person name="Monte I."/>
            <person name="Mosher R."/>
            <person name="Nagasaki H."/>
            <person name="Nakagami H."/>
            <person name="Naramoto S."/>
            <person name="Nishitani K."/>
            <person name="Ohtani M."/>
            <person name="Okamoto T."/>
            <person name="Okumura M."/>
            <person name="Phillips J."/>
            <person name="Pollak B."/>
            <person name="Reinders A."/>
            <person name="Roevekamp M."/>
            <person name="Sano R."/>
            <person name="Sawa S."/>
            <person name="Schmid M."/>
            <person name="Shirakawa M."/>
            <person name="Solano R."/>
            <person name="Spunde A."/>
            <person name="Suetsugu N."/>
            <person name="Sugano S."/>
            <person name="Sugiyama A."/>
            <person name="Sun R."/>
            <person name="Suzuki Y."/>
            <person name="Takenaka M."/>
            <person name="Takezawa D."/>
            <person name="Tomogane H."/>
            <person name="Tsuzuki M."/>
            <person name="Ueda T."/>
            <person name="Umeda M."/>
            <person name="Ward J."/>
            <person name="Watanabe Y."/>
            <person name="Yazaki K."/>
            <person name="Yokoyama R."/>
            <person name="Yoshitake Y."/>
            <person name="Yotsui I."/>
            <person name="Zachgo S."/>
            <person name="Schmutz J."/>
        </authorList>
    </citation>
    <scope>NUCLEOTIDE SEQUENCE [LARGE SCALE GENOMIC DNA]</scope>
    <source>
        <strain evidence="8">cv. B-3</strain>
    </source>
</reference>
<keyword evidence="3" id="KW-0862">Zinc</keyword>
<evidence type="ECO:0000256" key="1">
    <source>
        <dbReference type="ARBA" id="ARBA00022723"/>
    </source>
</evidence>
<feature type="compositionally biased region" description="Basic residues" evidence="5">
    <location>
        <begin position="660"/>
        <end position="671"/>
    </location>
</feature>
<accession>A0A397ZKM6</accession>